<accession>A0AAW2LPE1</accession>
<name>A0AAW2LPE1_SESRA</name>
<sequence length="84" mass="9028">MTNSDNGGDNRSYEGNTSLPTVAGSIIPPPDPASRAINAPSGSDFRNHQHSCSNYDSTTGSIAMNLLFDKQLHQFIMKTNNSTL</sequence>
<reference evidence="2" key="2">
    <citation type="journal article" date="2024" name="Plant">
        <title>Genomic evolution and insights into agronomic trait innovations of Sesamum species.</title>
        <authorList>
            <person name="Miao H."/>
            <person name="Wang L."/>
            <person name="Qu L."/>
            <person name="Liu H."/>
            <person name="Sun Y."/>
            <person name="Le M."/>
            <person name="Wang Q."/>
            <person name="Wei S."/>
            <person name="Zheng Y."/>
            <person name="Lin W."/>
            <person name="Duan Y."/>
            <person name="Cao H."/>
            <person name="Xiong S."/>
            <person name="Wang X."/>
            <person name="Wei L."/>
            <person name="Li C."/>
            <person name="Ma Q."/>
            <person name="Ju M."/>
            <person name="Zhao R."/>
            <person name="Li G."/>
            <person name="Mu C."/>
            <person name="Tian Q."/>
            <person name="Mei H."/>
            <person name="Zhang T."/>
            <person name="Gao T."/>
            <person name="Zhang H."/>
        </authorList>
    </citation>
    <scope>NUCLEOTIDE SEQUENCE</scope>
    <source>
        <strain evidence="2">G02</strain>
    </source>
</reference>
<dbReference type="EMBL" id="JACGWJ010000024">
    <property type="protein sequence ID" value="KAL0320379.1"/>
    <property type="molecule type" value="Genomic_DNA"/>
</dbReference>
<proteinExistence type="predicted"/>
<feature type="region of interest" description="Disordered" evidence="1">
    <location>
        <begin position="1"/>
        <end position="52"/>
    </location>
</feature>
<protein>
    <submittedName>
        <fullName evidence="2">Uncharacterized protein</fullName>
    </submittedName>
</protein>
<comment type="caution">
    <text evidence="2">The sequence shown here is derived from an EMBL/GenBank/DDBJ whole genome shotgun (WGS) entry which is preliminary data.</text>
</comment>
<evidence type="ECO:0000256" key="1">
    <source>
        <dbReference type="SAM" id="MobiDB-lite"/>
    </source>
</evidence>
<organism evidence="2">
    <name type="scientific">Sesamum radiatum</name>
    <name type="common">Black benniseed</name>
    <dbReference type="NCBI Taxonomy" id="300843"/>
    <lineage>
        <taxon>Eukaryota</taxon>
        <taxon>Viridiplantae</taxon>
        <taxon>Streptophyta</taxon>
        <taxon>Embryophyta</taxon>
        <taxon>Tracheophyta</taxon>
        <taxon>Spermatophyta</taxon>
        <taxon>Magnoliopsida</taxon>
        <taxon>eudicotyledons</taxon>
        <taxon>Gunneridae</taxon>
        <taxon>Pentapetalae</taxon>
        <taxon>asterids</taxon>
        <taxon>lamiids</taxon>
        <taxon>Lamiales</taxon>
        <taxon>Pedaliaceae</taxon>
        <taxon>Sesamum</taxon>
    </lineage>
</organism>
<dbReference type="AlphaFoldDB" id="A0AAW2LPE1"/>
<feature type="compositionally biased region" description="Polar residues" evidence="1">
    <location>
        <begin position="1"/>
        <end position="20"/>
    </location>
</feature>
<evidence type="ECO:0000313" key="2">
    <source>
        <dbReference type="EMBL" id="KAL0320379.1"/>
    </source>
</evidence>
<gene>
    <name evidence="2" type="ORF">Sradi_5299400</name>
</gene>
<reference evidence="2" key="1">
    <citation type="submission" date="2020-06" db="EMBL/GenBank/DDBJ databases">
        <authorList>
            <person name="Li T."/>
            <person name="Hu X."/>
            <person name="Zhang T."/>
            <person name="Song X."/>
            <person name="Zhang H."/>
            <person name="Dai N."/>
            <person name="Sheng W."/>
            <person name="Hou X."/>
            <person name="Wei L."/>
        </authorList>
    </citation>
    <scope>NUCLEOTIDE SEQUENCE</scope>
    <source>
        <strain evidence="2">G02</strain>
        <tissue evidence="2">Leaf</tissue>
    </source>
</reference>